<comment type="caution">
    <text evidence="1">The sequence shown here is derived from an EMBL/GenBank/DDBJ whole genome shotgun (WGS) entry which is preliminary data.</text>
</comment>
<proteinExistence type="predicted"/>
<protein>
    <submittedName>
        <fullName evidence="1">Uncharacterized protein</fullName>
    </submittedName>
</protein>
<evidence type="ECO:0000313" key="2">
    <source>
        <dbReference type="Proteomes" id="UP001266305"/>
    </source>
</evidence>
<gene>
    <name evidence="1" type="ORF">P7K49_040656</name>
</gene>
<reference evidence="1 2" key="1">
    <citation type="submission" date="2023-05" db="EMBL/GenBank/DDBJ databases">
        <title>B98-5 Cell Line De Novo Hybrid Assembly: An Optical Mapping Approach.</title>
        <authorList>
            <person name="Kananen K."/>
            <person name="Auerbach J.A."/>
            <person name="Kautto E."/>
            <person name="Blachly J.S."/>
        </authorList>
    </citation>
    <scope>NUCLEOTIDE SEQUENCE [LARGE SCALE GENOMIC DNA]</scope>
    <source>
        <strain evidence="1">B95-8</strain>
        <tissue evidence="1">Cell line</tissue>
    </source>
</reference>
<organism evidence="1 2">
    <name type="scientific">Saguinus oedipus</name>
    <name type="common">Cotton-top tamarin</name>
    <name type="synonym">Oedipomidas oedipus</name>
    <dbReference type="NCBI Taxonomy" id="9490"/>
    <lineage>
        <taxon>Eukaryota</taxon>
        <taxon>Metazoa</taxon>
        <taxon>Chordata</taxon>
        <taxon>Craniata</taxon>
        <taxon>Vertebrata</taxon>
        <taxon>Euteleostomi</taxon>
        <taxon>Mammalia</taxon>
        <taxon>Eutheria</taxon>
        <taxon>Euarchontoglires</taxon>
        <taxon>Primates</taxon>
        <taxon>Haplorrhini</taxon>
        <taxon>Platyrrhini</taxon>
        <taxon>Cebidae</taxon>
        <taxon>Callitrichinae</taxon>
        <taxon>Saguinus</taxon>
    </lineage>
</organism>
<dbReference type="Proteomes" id="UP001266305">
    <property type="component" value="Unassembled WGS sequence"/>
</dbReference>
<sequence length="142" mass="14836">MEDSERLSGRGGFPEDKNLIRQGRFYVGLGCAIVAVGSAAPVAGRCCPHSSPLQLSICECGGGVCAAVRRDIQLAAWVLGMPALMGPLRGSFVAEDEPSPCSVPAAGRQGLCHRLSMLVPRAGSLVLWLRNSVWGGLVYGNA</sequence>
<accession>A0ABQ9T939</accession>
<evidence type="ECO:0000313" key="1">
    <source>
        <dbReference type="EMBL" id="KAK2081257.1"/>
    </source>
</evidence>
<dbReference type="EMBL" id="JASSZA010000363">
    <property type="protein sequence ID" value="KAK2081257.1"/>
    <property type="molecule type" value="Genomic_DNA"/>
</dbReference>
<keyword evidence="2" id="KW-1185">Reference proteome</keyword>
<name>A0ABQ9T939_SAGOE</name>